<protein>
    <recommendedName>
        <fullName evidence="5">Patatin</fullName>
        <ecNumber evidence="5">3.1.1.-</ecNumber>
    </recommendedName>
</protein>
<evidence type="ECO:0000256" key="3">
    <source>
        <dbReference type="ARBA" id="ARBA00023098"/>
    </source>
</evidence>
<dbReference type="PANTHER" id="PTHR32176:SF92">
    <property type="entry name" value="XYLOSE ISOMERASE"/>
    <property type="match status" value="1"/>
</dbReference>
<proteinExistence type="inferred from homology"/>
<dbReference type="GO" id="GO:0047372">
    <property type="term" value="F:monoacylglycerol lipase activity"/>
    <property type="evidence" value="ECO:0007669"/>
    <property type="project" value="TreeGrafter"/>
</dbReference>
<dbReference type="InterPro" id="IPR002641">
    <property type="entry name" value="PNPLA_dom"/>
</dbReference>
<keyword evidence="6" id="KW-1133">Transmembrane helix</keyword>
<dbReference type="EMBL" id="JAATIP010000084">
    <property type="protein sequence ID" value="KAF4376754.1"/>
    <property type="molecule type" value="Genomic_DNA"/>
</dbReference>
<organism evidence="8 9">
    <name type="scientific">Cannabis sativa</name>
    <name type="common">Hemp</name>
    <name type="synonym">Marijuana</name>
    <dbReference type="NCBI Taxonomy" id="3483"/>
    <lineage>
        <taxon>Eukaryota</taxon>
        <taxon>Viridiplantae</taxon>
        <taxon>Streptophyta</taxon>
        <taxon>Embryophyta</taxon>
        <taxon>Tracheophyta</taxon>
        <taxon>Spermatophyta</taxon>
        <taxon>Magnoliopsida</taxon>
        <taxon>eudicotyledons</taxon>
        <taxon>Gunneridae</taxon>
        <taxon>Pentapetalae</taxon>
        <taxon>rosids</taxon>
        <taxon>fabids</taxon>
        <taxon>Rosales</taxon>
        <taxon>Cannabaceae</taxon>
        <taxon>Cannabis</taxon>
    </lineage>
</organism>
<comment type="caution">
    <text evidence="4">Lacks conserved residue(s) required for the propagation of feature annotation.</text>
</comment>
<dbReference type="GO" id="GO:0016042">
    <property type="term" value="P:lipid catabolic process"/>
    <property type="evidence" value="ECO:0007669"/>
    <property type="project" value="UniProtKB-KW"/>
</dbReference>
<dbReference type="PANTHER" id="PTHR32176">
    <property type="entry name" value="XYLOSE ISOMERASE"/>
    <property type="match status" value="1"/>
</dbReference>
<accession>A0A7J6G182</accession>
<dbReference type="PROSITE" id="PS51635">
    <property type="entry name" value="PNPLA"/>
    <property type="match status" value="1"/>
</dbReference>
<gene>
    <name evidence="8" type="ORF">F8388_025625</name>
</gene>
<comment type="similarity">
    <text evidence="1 5">Belongs to the patatin family.</text>
</comment>
<evidence type="ECO:0000256" key="2">
    <source>
        <dbReference type="ARBA" id="ARBA00022963"/>
    </source>
</evidence>
<dbReference type="Proteomes" id="UP000525078">
    <property type="component" value="Unassembled WGS sequence"/>
</dbReference>
<sequence length="180" mass="19511">MEGSNIGGSLETSSSPIIIRSRRNLITVLSIDGGGIRGIIPAIILTFLEKQLQRLEGDENARIGDYFDVISGTSTGGLITAIKDVYTVSESEALLLAQVRLHKSEQELDISKPEANLSQTRDFPYSHGGSFFGSSSTSRGAFSRESNMFGFGNTLQHLILSLMVIVILAIQKCMEMLVQA</sequence>
<feature type="short sequence motif" description="GXGXXG" evidence="4">
    <location>
        <begin position="33"/>
        <end position="38"/>
    </location>
</feature>
<dbReference type="AlphaFoldDB" id="A0A7J6G182"/>
<dbReference type="EC" id="3.1.1.-" evidence="5"/>
<keyword evidence="6" id="KW-0812">Transmembrane</keyword>
<dbReference type="InterPro" id="IPR016035">
    <property type="entry name" value="Acyl_Trfase/lysoPLipase"/>
</dbReference>
<evidence type="ECO:0000259" key="7">
    <source>
        <dbReference type="PROSITE" id="PS51635"/>
    </source>
</evidence>
<evidence type="ECO:0000313" key="9">
    <source>
        <dbReference type="Proteomes" id="UP000525078"/>
    </source>
</evidence>
<name>A0A7J6G182_CANSA</name>
<comment type="function">
    <text evidence="5">Lipolytic acyl hydrolase (LAH).</text>
</comment>
<evidence type="ECO:0000256" key="5">
    <source>
        <dbReference type="RuleBase" id="RU361262"/>
    </source>
</evidence>
<evidence type="ECO:0000313" key="8">
    <source>
        <dbReference type="EMBL" id="KAF4376754.1"/>
    </source>
</evidence>
<comment type="domain">
    <text evidence="5">The nitrogen atoms of the two glycine residues in the GGXR motif define the oxyanion hole, and stabilize the oxyanion that forms during the nucleophilic attack by the catalytic serine during substrate cleavage.</text>
</comment>
<dbReference type="GO" id="GO:0004620">
    <property type="term" value="F:phospholipase activity"/>
    <property type="evidence" value="ECO:0007669"/>
    <property type="project" value="TreeGrafter"/>
</dbReference>
<comment type="caution">
    <text evidence="8">The sequence shown here is derived from an EMBL/GenBank/DDBJ whole genome shotgun (WGS) entry which is preliminary data.</text>
</comment>
<keyword evidence="6" id="KW-0472">Membrane</keyword>
<keyword evidence="5" id="KW-0378">Hydrolase</keyword>
<dbReference type="Pfam" id="PF01734">
    <property type="entry name" value="Patatin"/>
    <property type="match status" value="1"/>
</dbReference>
<evidence type="ECO:0000256" key="6">
    <source>
        <dbReference type="SAM" id="Phobius"/>
    </source>
</evidence>
<feature type="transmembrane region" description="Helical" evidence="6">
    <location>
        <begin position="148"/>
        <end position="170"/>
    </location>
</feature>
<keyword evidence="2 5" id="KW-0442">Lipid degradation</keyword>
<feature type="short sequence motif" description="GXSXG" evidence="4">
    <location>
        <begin position="72"/>
        <end position="76"/>
    </location>
</feature>
<dbReference type="SUPFAM" id="SSF52151">
    <property type="entry name" value="FabD/lysophospholipase-like"/>
    <property type="match status" value="1"/>
</dbReference>
<evidence type="ECO:0000256" key="4">
    <source>
        <dbReference type="PROSITE-ProRule" id="PRU01161"/>
    </source>
</evidence>
<reference evidence="8 9" key="1">
    <citation type="journal article" date="2020" name="bioRxiv">
        <title>Sequence and annotation of 42 cannabis genomes reveals extensive copy number variation in cannabinoid synthesis and pathogen resistance genes.</title>
        <authorList>
            <person name="Mckernan K.J."/>
            <person name="Helbert Y."/>
            <person name="Kane L.T."/>
            <person name="Ebling H."/>
            <person name="Zhang L."/>
            <person name="Liu B."/>
            <person name="Eaton Z."/>
            <person name="Mclaughlin S."/>
            <person name="Kingan S."/>
            <person name="Baybayan P."/>
            <person name="Concepcion G."/>
            <person name="Jordan M."/>
            <person name="Riva A."/>
            <person name="Barbazuk W."/>
            <person name="Harkins T."/>
        </authorList>
    </citation>
    <scope>NUCLEOTIDE SEQUENCE [LARGE SCALE GENOMIC DNA]</scope>
    <source>
        <strain evidence="9">cv. Jamaican Lion 4</strain>
        <tissue evidence="8">Leaf</tissue>
    </source>
</reference>
<keyword evidence="3 5" id="KW-0443">Lipid metabolism</keyword>
<evidence type="ECO:0000256" key="1">
    <source>
        <dbReference type="ARBA" id="ARBA00010240"/>
    </source>
</evidence>
<dbReference type="Gene3D" id="3.40.1090.10">
    <property type="entry name" value="Cytosolic phospholipase A2 catalytic domain"/>
    <property type="match status" value="1"/>
</dbReference>
<feature type="domain" description="PNPLA" evidence="7">
    <location>
        <begin position="29"/>
        <end position="180"/>
    </location>
</feature>